<protein>
    <submittedName>
        <fullName evidence="1">Uncharacterized protein</fullName>
    </submittedName>
</protein>
<evidence type="ECO:0000313" key="1">
    <source>
        <dbReference type="EMBL" id="AYV83534.1"/>
    </source>
</evidence>
<sequence length="120" mass="13936">MIEERVVELEKKVMGLGGIKGYKESIAEYNKIEAGLKECVNELNTLESIVENVSCESPEIVTDEKYVLYMNEITSLVEIFDELPIHEQIDLYKNAMVKIRLCDNFLKCRRSEIIYLDKKL</sequence>
<name>A0A3G5AAG9_9VIRU</name>
<accession>A0A3G5AAG9</accession>
<dbReference type="EMBL" id="MK072390">
    <property type="protein sequence ID" value="AYV83534.1"/>
    <property type="molecule type" value="Genomic_DNA"/>
</dbReference>
<reference evidence="1" key="1">
    <citation type="submission" date="2018-10" db="EMBL/GenBank/DDBJ databases">
        <title>Hidden diversity of soil giant viruses.</title>
        <authorList>
            <person name="Schulz F."/>
            <person name="Alteio L."/>
            <person name="Goudeau D."/>
            <person name="Ryan E.M."/>
            <person name="Malmstrom R.R."/>
            <person name="Blanchard J."/>
            <person name="Woyke T."/>
        </authorList>
    </citation>
    <scope>NUCLEOTIDE SEQUENCE</scope>
    <source>
        <strain evidence="1">HYV1</strain>
    </source>
</reference>
<organism evidence="1">
    <name type="scientific">Hyperionvirus sp</name>
    <dbReference type="NCBI Taxonomy" id="2487770"/>
    <lineage>
        <taxon>Viruses</taxon>
        <taxon>Varidnaviria</taxon>
        <taxon>Bamfordvirae</taxon>
        <taxon>Nucleocytoviricota</taxon>
        <taxon>Megaviricetes</taxon>
        <taxon>Imitervirales</taxon>
        <taxon>Mimiviridae</taxon>
        <taxon>Klosneuvirinae</taxon>
    </lineage>
</organism>
<gene>
    <name evidence="1" type="ORF">Hyperionvirus8_18</name>
</gene>
<proteinExistence type="predicted"/>